<sequence>MKNYTLLGALTLVLGQPVFAAEMPAMPMDKMPMKEMQMEQSGAMATAQASGTVKAIDSQKGSVTIAHGPVPAVKWPAMTMGFKATPEQLAQVQVGQQVMFEFKSEGMTATLLSIKPMQ</sequence>
<comment type="caution">
    <text evidence="2">The sequence shown here is derived from an EMBL/GenBank/DDBJ whole genome shotgun (WGS) entry which is preliminary data.</text>
</comment>
<dbReference type="EMBL" id="LKKS01000131">
    <property type="protein sequence ID" value="KPM59588.1"/>
    <property type="molecule type" value="Genomic_DNA"/>
</dbReference>
<dbReference type="InterPro" id="IPR042230">
    <property type="entry name" value="CusF_sf"/>
</dbReference>
<feature type="signal peptide" evidence="1">
    <location>
        <begin position="1"/>
        <end position="20"/>
    </location>
</feature>
<accession>A0A0N8HDV0</accession>
<reference evidence="2 3" key="1">
    <citation type="submission" date="2015-10" db="EMBL/GenBank/DDBJ databases">
        <title>Pseudomonas putida clinical strains.</title>
        <authorList>
            <person name="Molina L."/>
            <person name="Udaondo Z."/>
        </authorList>
    </citation>
    <scope>NUCLEOTIDE SEQUENCE [LARGE SCALE GENOMIC DNA]</scope>
    <source>
        <strain evidence="2 3">HB13667</strain>
    </source>
</reference>
<dbReference type="InterPro" id="IPR021647">
    <property type="entry name" value="CusF_Ec"/>
</dbReference>
<evidence type="ECO:0000313" key="2">
    <source>
        <dbReference type="EMBL" id="KPM59588.1"/>
    </source>
</evidence>
<name>A0A0N8HDV0_PSEPU</name>
<evidence type="ECO:0000256" key="1">
    <source>
        <dbReference type="SAM" id="SignalP"/>
    </source>
</evidence>
<dbReference type="Gene3D" id="2.40.50.320">
    <property type="entry name" value="Copper binding periplasmic protein CusF"/>
    <property type="match status" value="1"/>
</dbReference>
<dbReference type="RefSeq" id="WP_003131925.1">
    <property type="nucleotide sequence ID" value="NZ_JAJSQQ010000048.1"/>
</dbReference>
<dbReference type="Proteomes" id="UP000050437">
    <property type="component" value="Unassembled WGS sequence"/>
</dbReference>
<protein>
    <submittedName>
        <fullName evidence="2">Heat-shock protein HtpX</fullName>
    </submittedName>
</protein>
<dbReference type="AlphaFoldDB" id="A0A0N8HDV0"/>
<keyword evidence="1" id="KW-0732">Signal</keyword>
<dbReference type="Pfam" id="PF11604">
    <property type="entry name" value="CusF_Ec"/>
    <property type="match status" value="1"/>
</dbReference>
<feature type="chain" id="PRO_5006026425" evidence="1">
    <location>
        <begin position="21"/>
        <end position="118"/>
    </location>
</feature>
<organism evidence="2 3">
    <name type="scientific">Pseudomonas putida</name>
    <name type="common">Arthrobacter siderocapsulatus</name>
    <dbReference type="NCBI Taxonomy" id="303"/>
    <lineage>
        <taxon>Bacteria</taxon>
        <taxon>Pseudomonadati</taxon>
        <taxon>Pseudomonadota</taxon>
        <taxon>Gammaproteobacteria</taxon>
        <taxon>Pseudomonadales</taxon>
        <taxon>Pseudomonadaceae</taxon>
        <taxon>Pseudomonas</taxon>
    </lineage>
</organism>
<gene>
    <name evidence="2" type="ORF">HB13667_24675</name>
</gene>
<evidence type="ECO:0000313" key="3">
    <source>
        <dbReference type="Proteomes" id="UP000050437"/>
    </source>
</evidence>
<proteinExistence type="predicted"/>